<dbReference type="AlphaFoldDB" id="A0AA38CSL3"/>
<evidence type="ECO:0000313" key="1">
    <source>
        <dbReference type="EMBL" id="GMA33533.1"/>
    </source>
</evidence>
<evidence type="ECO:0000313" key="3">
    <source>
        <dbReference type="Proteomes" id="UP001157161"/>
    </source>
</evidence>
<keyword evidence="3" id="KW-1185">Reference proteome</keyword>
<dbReference type="EMBL" id="BSUM01000002">
    <property type="protein sequence ID" value="GMA33615.1"/>
    <property type="molecule type" value="Genomic_DNA"/>
</dbReference>
<reference evidence="1" key="1">
    <citation type="journal article" date="2014" name="Int. J. Syst. Evol. Microbiol.">
        <title>Complete genome sequence of Corynebacterium casei LMG S-19264T (=DSM 44701T), isolated from a smear-ripened cheese.</title>
        <authorList>
            <consortium name="US DOE Joint Genome Institute (JGI-PGF)"/>
            <person name="Walter F."/>
            <person name="Albersmeier A."/>
            <person name="Kalinowski J."/>
            <person name="Ruckert C."/>
        </authorList>
    </citation>
    <scope>NUCLEOTIDE SEQUENCE</scope>
    <source>
        <strain evidence="1">NBRC 112290</strain>
    </source>
</reference>
<organism evidence="1 3">
    <name type="scientific">Litorihabitans aurantiacus</name>
    <dbReference type="NCBI Taxonomy" id="1930061"/>
    <lineage>
        <taxon>Bacteria</taxon>
        <taxon>Bacillati</taxon>
        <taxon>Actinomycetota</taxon>
        <taxon>Actinomycetes</taxon>
        <taxon>Micrococcales</taxon>
        <taxon>Beutenbergiaceae</taxon>
        <taxon>Litorihabitans</taxon>
    </lineage>
</organism>
<comment type="caution">
    <text evidence="1">The sequence shown here is derived from an EMBL/GenBank/DDBJ whole genome shotgun (WGS) entry which is preliminary data.</text>
</comment>
<accession>A0AA38CSL3</accession>
<reference evidence="1" key="2">
    <citation type="submission" date="2023-02" db="EMBL/GenBank/DDBJ databases">
        <authorList>
            <person name="Sun Q."/>
            <person name="Mori K."/>
        </authorList>
    </citation>
    <scope>NUCLEOTIDE SEQUENCE</scope>
    <source>
        <strain evidence="1">NBRC 112290</strain>
    </source>
</reference>
<protein>
    <submittedName>
        <fullName evidence="1">Uncharacterized protein</fullName>
    </submittedName>
</protein>
<evidence type="ECO:0000313" key="2">
    <source>
        <dbReference type="EMBL" id="GMA33615.1"/>
    </source>
</evidence>
<dbReference type="RefSeq" id="WP_284252409.1">
    <property type="nucleotide sequence ID" value="NZ_BSUM01000001.1"/>
</dbReference>
<dbReference type="EMBL" id="BSUM01000001">
    <property type="protein sequence ID" value="GMA33533.1"/>
    <property type="molecule type" value="Genomic_DNA"/>
</dbReference>
<gene>
    <name evidence="1" type="ORF">GCM10025875_35250</name>
    <name evidence="2" type="ORF">GCM10025875_36070</name>
</gene>
<dbReference type="Proteomes" id="UP001157161">
    <property type="component" value="Unassembled WGS sequence"/>
</dbReference>
<name>A0AA38CSL3_9MICO</name>
<proteinExistence type="predicted"/>
<sequence length="161" mass="18644">MSREYGHTLLAEKAYTVAMTELPPSSLIWRTRDSLQDWEIWTAEAVIDAVDQPDGLDLLAHYDHTWKPEGWLADPEERAAWIERFGDDKFFWPKTGHLFKSRSSAVRLARLLESYGAVAEVLTTEVVWETDETRRERRDKAKRDARAAKLRDELAALEAEK</sequence>